<proteinExistence type="predicted"/>
<evidence type="ECO:0000256" key="1">
    <source>
        <dbReference type="SAM" id="MobiDB-lite"/>
    </source>
</evidence>
<reference evidence="2" key="1">
    <citation type="submission" date="2020-11" db="EMBL/GenBank/DDBJ databases">
        <authorList>
            <person name="Tran Van P."/>
        </authorList>
    </citation>
    <scope>NUCLEOTIDE SEQUENCE</scope>
</reference>
<name>A0A7R9EKW4_9NEOP</name>
<protein>
    <submittedName>
        <fullName evidence="2">Uncharacterized protein</fullName>
    </submittedName>
</protein>
<dbReference type="EMBL" id="OB798428">
    <property type="protein sequence ID" value="CAD7434875.1"/>
    <property type="molecule type" value="Genomic_DNA"/>
</dbReference>
<gene>
    <name evidence="2" type="ORF">TMSB3V08_LOCUS11525</name>
</gene>
<organism evidence="2">
    <name type="scientific">Timema monikensis</name>
    <dbReference type="NCBI Taxonomy" id="170555"/>
    <lineage>
        <taxon>Eukaryota</taxon>
        <taxon>Metazoa</taxon>
        <taxon>Ecdysozoa</taxon>
        <taxon>Arthropoda</taxon>
        <taxon>Hexapoda</taxon>
        <taxon>Insecta</taxon>
        <taxon>Pterygota</taxon>
        <taxon>Neoptera</taxon>
        <taxon>Polyneoptera</taxon>
        <taxon>Phasmatodea</taxon>
        <taxon>Timematodea</taxon>
        <taxon>Timematoidea</taxon>
        <taxon>Timematidae</taxon>
        <taxon>Timema</taxon>
    </lineage>
</organism>
<dbReference type="AlphaFoldDB" id="A0A7R9EKW4"/>
<feature type="region of interest" description="Disordered" evidence="1">
    <location>
        <begin position="135"/>
        <end position="186"/>
    </location>
</feature>
<sequence length="520" mass="58980">MLYRGLRPSVGEFNAPIDMKPPGCLPPDAVQRFETICWRVQRSSRHETTGVSTTRCCTEISIEDDPQFGSDVGHGGSCASTDDTLVKIFQYHSASLVVYVEYYEEKVTRSPRIMSTHATAREVVALLGQGATTSYPAASPFVDGTEDNEVSSNHLEDSLESEESSDHESQEVTEPPPGPDDQATTGEHVPIKFKVPLTLDFDELAGMLVEKNQRSRMNCVVEKRRAEEIVDHQPRTVKLPFGLNVTTDPRYEHVSGEKMAIFCESGNDQRHAPMEVMHGPVMIPLPGPVHLPLQFQGHPHRMHHQQQLPHPEIRAHPQHMQQLPLADMRIHLQHMQQLPVSDMRAPPQHMQQQPLSDMRPPPQQMHQLPLPDMRPPPQLMQQMPLPEIHAHPQRMQQVSIPVAFPAIHITDGQEQQLQAEEAREQQIHIPIHIQESREGRQFPHPLMAMQDGRQGRAFQHQHMQQIPIEVTEVKEGRPFPQQQQQVSSQSLTLQQILIETTPGQFTITHITTDLDRNNTR</sequence>
<evidence type="ECO:0000313" key="2">
    <source>
        <dbReference type="EMBL" id="CAD7434875.1"/>
    </source>
</evidence>
<accession>A0A7R9EKW4</accession>